<reference evidence="2 3" key="1">
    <citation type="submission" date="2021-01" db="EMBL/GenBank/DDBJ databases">
        <title>WGS of actinomycetes isolated from Thailand.</title>
        <authorList>
            <person name="Thawai C."/>
        </authorList>
    </citation>
    <scope>NUCLEOTIDE SEQUENCE [LARGE SCALE GENOMIC DNA]</scope>
    <source>
        <strain evidence="2 3">LPG 2</strain>
    </source>
</reference>
<dbReference type="Pfam" id="PF12576">
    <property type="entry name" value="DUF3754"/>
    <property type="match status" value="1"/>
</dbReference>
<dbReference type="InterPro" id="IPR022227">
    <property type="entry name" value="DUF3754"/>
</dbReference>
<comment type="caution">
    <text evidence="2">The sequence shown here is derived from an EMBL/GenBank/DDBJ whole genome shotgun (WGS) entry which is preliminary data.</text>
</comment>
<gene>
    <name evidence="2" type="ORF">JK358_06795</name>
</gene>
<dbReference type="PANTHER" id="PTHR33645:SF11">
    <property type="entry name" value="AMINOPEPTIDASE (DUF3754)"/>
    <property type="match status" value="1"/>
</dbReference>
<sequence>MDAETYVPFRKSAVVSLCAEELAGGERESFLEFAKLLDALTHYGFHVRGEALLDAYQMVDPAEDVRTVRAVTAVQRAAARQAVERELIALAEAAEFTLIESSEIQRAFDEHSLVKVRLEVDDDQIETALFFRRGVSQRTERVKSLFGLRKRDIEFTSYAKVLVYIAFADSAEGGAERPRRGVLLKLFQNVPADDLEMLYPNVRVGMRSVDKLLIGVPAVVSGIIVVVTKLLAALGPLVLLLAFWLGVRDESVSLNQASLLTLGAGVVAFAGYVIRQFSKFKNRKIKLMKNLAEHLYFRNLDNGPGVFHHLLDAAEESEVKETLLAYHFLCTAETPLTAAALDERVETWFRRRWQMPLDYDLPDALRKLRSLGLLTEDEHGALHVLPLPEAKQRLDTQWDNVFRVPAAGAAVSP</sequence>
<name>A0ABS1M0P2_9NOCA</name>
<dbReference type="EMBL" id="JAERRJ010000002">
    <property type="protein sequence ID" value="MBL1074099.1"/>
    <property type="molecule type" value="Genomic_DNA"/>
</dbReference>
<keyword evidence="1" id="KW-1133">Transmembrane helix</keyword>
<keyword evidence="1" id="KW-0812">Transmembrane</keyword>
<evidence type="ECO:0000313" key="2">
    <source>
        <dbReference type="EMBL" id="MBL1074099.1"/>
    </source>
</evidence>
<dbReference type="Proteomes" id="UP000602198">
    <property type="component" value="Unassembled WGS sequence"/>
</dbReference>
<keyword evidence="1" id="KW-0472">Membrane</keyword>
<proteinExistence type="predicted"/>
<evidence type="ECO:0000256" key="1">
    <source>
        <dbReference type="SAM" id="Phobius"/>
    </source>
</evidence>
<dbReference type="RefSeq" id="WP_201944930.1">
    <property type="nucleotide sequence ID" value="NZ_JAERRJ010000002.1"/>
</dbReference>
<feature type="transmembrane region" description="Helical" evidence="1">
    <location>
        <begin position="212"/>
        <end position="245"/>
    </location>
</feature>
<feature type="transmembrane region" description="Helical" evidence="1">
    <location>
        <begin position="257"/>
        <end position="274"/>
    </location>
</feature>
<evidence type="ECO:0000313" key="3">
    <source>
        <dbReference type="Proteomes" id="UP000602198"/>
    </source>
</evidence>
<dbReference type="PANTHER" id="PTHR33645">
    <property type="entry name" value="AMINOPEPTIDASE (DUF3754)"/>
    <property type="match status" value="1"/>
</dbReference>
<keyword evidence="3" id="KW-1185">Reference proteome</keyword>
<accession>A0ABS1M0P2</accession>
<protein>
    <submittedName>
        <fullName evidence="2">DUF3754 domain-containing protein</fullName>
    </submittedName>
</protein>
<organism evidence="2 3">
    <name type="scientific">Nocardia acididurans</name>
    <dbReference type="NCBI Taxonomy" id="2802282"/>
    <lineage>
        <taxon>Bacteria</taxon>
        <taxon>Bacillati</taxon>
        <taxon>Actinomycetota</taxon>
        <taxon>Actinomycetes</taxon>
        <taxon>Mycobacteriales</taxon>
        <taxon>Nocardiaceae</taxon>
        <taxon>Nocardia</taxon>
    </lineage>
</organism>